<accession>A0A072UD05</accession>
<dbReference type="HOGENOM" id="CLU_2430425_0_0_1"/>
<reference evidence="2 4" key="2">
    <citation type="journal article" date="2014" name="BMC Genomics">
        <title>An improved genome release (version Mt4.0) for the model legume Medicago truncatula.</title>
        <authorList>
            <person name="Tang H."/>
            <person name="Krishnakumar V."/>
            <person name="Bidwell S."/>
            <person name="Rosen B."/>
            <person name="Chan A."/>
            <person name="Zhou S."/>
            <person name="Gentzbittel L."/>
            <person name="Childs K.L."/>
            <person name="Yandell M."/>
            <person name="Gundlach H."/>
            <person name="Mayer K.F."/>
            <person name="Schwartz D.C."/>
            <person name="Town C.D."/>
        </authorList>
    </citation>
    <scope>GENOME REANNOTATION</scope>
    <source>
        <strain evidence="2">A17</strain>
        <strain evidence="3 4">cv. Jemalong A17</strain>
    </source>
</reference>
<evidence type="ECO:0000313" key="4">
    <source>
        <dbReference type="Proteomes" id="UP000002051"/>
    </source>
</evidence>
<reference evidence="2 4" key="1">
    <citation type="journal article" date="2011" name="Nature">
        <title>The Medicago genome provides insight into the evolution of rhizobial symbioses.</title>
        <authorList>
            <person name="Young N.D."/>
            <person name="Debelle F."/>
            <person name="Oldroyd G.E."/>
            <person name="Geurts R."/>
            <person name="Cannon S.B."/>
            <person name="Udvardi M.K."/>
            <person name="Benedito V.A."/>
            <person name="Mayer K.F."/>
            <person name="Gouzy J."/>
            <person name="Schoof H."/>
            <person name="Van de Peer Y."/>
            <person name="Proost S."/>
            <person name="Cook D.R."/>
            <person name="Meyers B.C."/>
            <person name="Spannagl M."/>
            <person name="Cheung F."/>
            <person name="De Mita S."/>
            <person name="Krishnakumar V."/>
            <person name="Gundlach H."/>
            <person name="Zhou S."/>
            <person name="Mudge J."/>
            <person name="Bharti A.K."/>
            <person name="Murray J.D."/>
            <person name="Naoumkina M.A."/>
            <person name="Rosen B."/>
            <person name="Silverstein K.A."/>
            <person name="Tang H."/>
            <person name="Rombauts S."/>
            <person name="Zhao P.X."/>
            <person name="Zhou P."/>
            <person name="Barbe V."/>
            <person name="Bardou P."/>
            <person name="Bechner M."/>
            <person name="Bellec A."/>
            <person name="Berger A."/>
            <person name="Berges H."/>
            <person name="Bidwell S."/>
            <person name="Bisseling T."/>
            <person name="Choisne N."/>
            <person name="Couloux A."/>
            <person name="Denny R."/>
            <person name="Deshpande S."/>
            <person name="Dai X."/>
            <person name="Doyle J.J."/>
            <person name="Dudez A.M."/>
            <person name="Farmer A.D."/>
            <person name="Fouteau S."/>
            <person name="Franken C."/>
            <person name="Gibelin C."/>
            <person name="Gish J."/>
            <person name="Goldstein S."/>
            <person name="Gonzalez A.J."/>
            <person name="Green P.J."/>
            <person name="Hallab A."/>
            <person name="Hartog M."/>
            <person name="Hua A."/>
            <person name="Humphray S.J."/>
            <person name="Jeong D.H."/>
            <person name="Jing Y."/>
            <person name="Jocker A."/>
            <person name="Kenton S.M."/>
            <person name="Kim D.J."/>
            <person name="Klee K."/>
            <person name="Lai H."/>
            <person name="Lang C."/>
            <person name="Lin S."/>
            <person name="Macmil S.L."/>
            <person name="Magdelenat G."/>
            <person name="Matthews L."/>
            <person name="McCorrison J."/>
            <person name="Monaghan E.L."/>
            <person name="Mun J.H."/>
            <person name="Najar F.Z."/>
            <person name="Nicholson C."/>
            <person name="Noirot C."/>
            <person name="O'Bleness M."/>
            <person name="Paule C.R."/>
            <person name="Poulain J."/>
            <person name="Prion F."/>
            <person name="Qin B."/>
            <person name="Qu C."/>
            <person name="Retzel E.F."/>
            <person name="Riddle C."/>
            <person name="Sallet E."/>
            <person name="Samain S."/>
            <person name="Samson N."/>
            <person name="Sanders I."/>
            <person name="Saurat O."/>
            <person name="Scarpelli C."/>
            <person name="Schiex T."/>
            <person name="Segurens B."/>
            <person name="Severin A.J."/>
            <person name="Sherrier D.J."/>
            <person name="Shi R."/>
            <person name="Sims S."/>
            <person name="Singer S.R."/>
            <person name="Sinharoy S."/>
            <person name="Sterck L."/>
            <person name="Viollet A."/>
            <person name="Wang B.B."/>
            <person name="Wang K."/>
            <person name="Wang M."/>
            <person name="Wang X."/>
            <person name="Warfsmann J."/>
            <person name="Weissenbach J."/>
            <person name="White D.D."/>
            <person name="White J.D."/>
            <person name="Wiley G.B."/>
            <person name="Wincker P."/>
            <person name="Xing Y."/>
            <person name="Yang L."/>
            <person name="Yao Z."/>
            <person name="Ying F."/>
            <person name="Zhai J."/>
            <person name="Zhou L."/>
            <person name="Zuber A."/>
            <person name="Denarie J."/>
            <person name="Dixon R.A."/>
            <person name="May G.D."/>
            <person name="Schwartz D.C."/>
            <person name="Rogers J."/>
            <person name="Quetier F."/>
            <person name="Town C.D."/>
            <person name="Roe B.A."/>
        </authorList>
    </citation>
    <scope>NUCLEOTIDE SEQUENCE [LARGE SCALE GENOMIC DNA]</scope>
    <source>
        <strain evidence="2">A17</strain>
        <strain evidence="3 4">cv. Jemalong A17</strain>
    </source>
</reference>
<dbReference type="EMBL" id="CM001221">
    <property type="protein sequence ID" value="KEH27679.1"/>
    <property type="molecule type" value="Genomic_DNA"/>
</dbReference>
<protein>
    <submittedName>
        <fullName evidence="2">Transmembrane protein, putative</fullName>
    </submittedName>
</protein>
<evidence type="ECO:0000313" key="2">
    <source>
        <dbReference type="EMBL" id="KEH27679.1"/>
    </source>
</evidence>
<organism evidence="2 4">
    <name type="scientific">Medicago truncatula</name>
    <name type="common">Barrel medic</name>
    <name type="synonym">Medicago tribuloides</name>
    <dbReference type="NCBI Taxonomy" id="3880"/>
    <lineage>
        <taxon>Eukaryota</taxon>
        <taxon>Viridiplantae</taxon>
        <taxon>Streptophyta</taxon>
        <taxon>Embryophyta</taxon>
        <taxon>Tracheophyta</taxon>
        <taxon>Spermatophyta</taxon>
        <taxon>Magnoliopsida</taxon>
        <taxon>eudicotyledons</taxon>
        <taxon>Gunneridae</taxon>
        <taxon>Pentapetalae</taxon>
        <taxon>rosids</taxon>
        <taxon>fabids</taxon>
        <taxon>Fabales</taxon>
        <taxon>Fabaceae</taxon>
        <taxon>Papilionoideae</taxon>
        <taxon>50 kb inversion clade</taxon>
        <taxon>NPAAA clade</taxon>
        <taxon>Hologalegina</taxon>
        <taxon>IRL clade</taxon>
        <taxon>Trifolieae</taxon>
        <taxon>Medicago</taxon>
    </lineage>
</organism>
<reference evidence="3" key="3">
    <citation type="submission" date="2015-04" db="UniProtKB">
        <authorList>
            <consortium name="EnsemblPlants"/>
        </authorList>
    </citation>
    <scope>IDENTIFICATION</scope>
    <source>
        <strain evidence="3">cv. Jemalong A17</strain>
    </source>
</reference>
<keyword evidence="1" id="KW-1133">Transmembrane helix</keyword>
<dbReference type="AlphaFoldDB" id="A0A072UD05"/>
<keyword evidence="1 2" id="KW-0812">Transmembrane</keyword>
<feature type="transmembrane region" description="Helical" evidence="1">
    <location>
        <begin position="65"/>
        <end position="87"/>
    </location>
</feature>
<evidence type="ECO:0000313" key="3">
    <source>
        <dbReference type="EnsemblPlants" id="KEH27679"/>
    </source>
</evidence>
<proteinExistence type="predicted"/>
<evidence type="ECO:0000256" key="1">
    <source>
        <dbReference type="SAM" id="Phobius"/>
    </source>
</evidence>
<dbReference type="Proteomes" id="UP000002051">
    <property type="component" value="Chromosome 5"/>
</dbReference>
<sequence length="91" mass="9913">MFVFRFVVLHNITGEGNIAGEGSEDLGSSSCSKSVLCSSDEDVEDTYNSLTLTSLSTSRFSYKNLIIHVIAIAIVTCPTISTASYYYTLKE</sequence>
<keyword evidence="4" id="KW-1185">Reference proteome</keyword>
<name>A0A072UD05_MEDTR</name>
<gene>
    <name evidence="2" type="ordered locus">MTR_5g027095</name>
</gene>
<dbReference type="EnsemblPlants" id="KEH27679">
    <property type="protein sequence ID" value="KEH27679"/>
    <property type="gene ID" value="MTR_5g027095"/>
</dbReference>
<keyword evidence="1" id="KW-0472">Membrane</keyword>